<feature type="transmembrane region" description="Helical" evidence="1">
    <location>
        <begin position="78"/>
        <end position="97"/>
    </location>
</feature>
<organism evidence="2 3">
    <name type="scientific">Asticcacaulis taihuensis</name>
    <dbReference type="NCBI Taxonomy" id="260084"/>
    <lineage>
        <taxon>Bacteria</taxon>
        <taxon>Pseudomonadati</taxon>
        <taxon>Pseudomonadota</taxon>
        <taxon>Alphaproteobacteria</taxon>
        <taxon>Caulobacterales</taxon>
        <taxon>Caulobacteraceae</taxon>
        <taxon>Asticcacaulis</taxon>
    </lineage>
</organism>
<dbReference type="STRING" id="260084.SAMN02927928_2864"/>
<evidence type="ECO:0000256" key="1">
    <source>
        <dbReference type="SAM" id="Phobius"/>
    </source>
</evidence>
<gene>
    <name evidence="2" type="ORF">SAMN02927928_2864</name>
</gene>
<dbReference type="Proteomes" id="UP000199150">
    <property type="component" value="Unassembled WGS sequence"/>
</dbReference>
<feature type="transmembrane region" description="Helical" evidence="1">
    <location>
        <begin position="35"/>
        <end position="57"/>
    </location>
</feature>
<keyword evidence="1" id="KW-0472">Membrane</keyword>
<sequence length="143" mass="15636">MTGSKWKFAGGVAVAALIGGLLGGFNMSWSREPSFPLYGLIIDVCAVPVLIMLILYVRKLKAATSDEFSIAKKRYAAQSGFMIGFVLFLITGLFPIFLPDLYRWFIASMDGANDGFLIGRVSGMAPFVLGLLIGQVNAWLKYR</sequence>
<proteinExistence type="predicted"/>
<evidence type="ECO:0008006" key="4">
    <source>
        <dbReference type="Google" id="ProtNLM"/>
    </source>
</evidence>
<name>A0A1G4SRC7_9CAUL</name>
<feature type="transmembrane region" description="Helical" evidence="1">
    <location>
        <begin position="117"/>
        <end position="140"/>
    </location>
</feature>
<evidence type="ECO:0000313" key="3">
    <source>
        <dbReference type="Proteomes" id="UP000199150"/>
    </source>
</evidence>
<accession>A0A1G4SRC7</accession>
<keyword evidence="3" id="KW-1185">Reference proteome</keyword>
<dbReference type="RefSeq" id="WP_090649348.1">
    <property type="nucleotide sequence ID" value="NZ_CBCRYE010000003.1"/>
</dbReference>
<protein>
    <recommendedName>
        <fullName evidence="4">DUF4199 domain-containing protein</fullName>
    </recommendedName>
</protein>
<reference evidence="3" key="1">
    <citation type="submission" date="2016-10" db="EMBL/GenBank/DDBJ databases">
        <authorList>
            <person name="Varghese N."/>
            <person name="Submissions S."/>
        </authorList>
    </citation>
    <scope>NUCLEOTIDE SEQUENCE [LARGE SCALE GENOMIC DNA]</scope>
    <source>
        <strain evidence="3">CGMCC 1.3431</strain>
    </source>
</reference>
<dbReference type="OrthoDB" id="7172980at2"/>
<dbReference type="AlphaFoldDB" id="A0A1G4SRC7"/>
<keyword evidence="1" id="KW-0812">Transmembrane</keyword>
<feature type="transmembrane region" description="Helical" evidence="1">
    <location>
        <begin position="12"/>
        <end position="29"/>
    </location>
</feature>
<evidence type="ECO:0000313" key="2">
    <source>
        <dbReference type="EMBL" id="SCW71774.1"/>
    </source>
</evidence>
<dbReference type="EMBL" id="FMTS01000005">
    <property type="protein sequence ID" value="SCW71774.1"/>
    <property type="molecule type" value="Genomic_DNA"/>
</dbReference>
<keyword evidence="1" id="KW-1133">Transmembrane helix</keyword>